<dbReference type="GO" id="GO:0004386">
    <property type="term" value="F:helicase activity"/>
    <property type="evidence" value="ECO:0007669"/>
    <property type="project" value="UniProtKB-KW"/>
</dbReference>
<evidence type="ECO:0000313" key="6">
    <source>
        <dbReference type="EMBL" id="ABK44516.1"/>
    </source>
</evidence>
<feature type="coiled-coil region" evidence="3">
    <location>
        <begin position="1190"/>
        <end position="1217"/>
    </location>
</feature>
<dbReference type="Pfam" id="PF00271">
    <property type="entry name" value="Helicase_C"/>
    <property type="match status" value="1"/>
</dbReference>
<organism evidence="6 7">
    <name type="scientific">Magnetococcus marinus (strain ATCC BAA-1437 / JCM 17883 / MC-1)</name>
    <dbReference type="NCBI Taxonomy" id="156889"/>
    <lineage>
        <taxon>Bacteria</taxon>
        <taxon>Pseudomonadati</taxon>
        <taxon>Pseudomonadota</taxon>
        <taxon>Magnetococcia</taxon>
        <taxon>Magnetococcales</taxon>
        <taxon>Magnetococcaceae</taxon>
        <taxon>Magnetococcus</taxon>
    </lineage>
</organism>
<dbReference type="InterPro" id="IPR027417">
    <property type="entry name" value="P-loop_NTPase"/>
</dbReference>
<dbReference type="SMART" id="SM00490">
    <property type="entry name" value="HELICc"/>
    <property type="match status" value="1"/>
</dbReference>
<dbReference type="InterPro" id="IPR052511">
    <property type="entry name" value="ATP-dep_Helicase"/>
</dbReference>
<accession>A0L973</accession>
<evidence type="ECO:0000256" key="2">
    <source>
        <dbReference type="ARBA" id="ARBA00022840"/>
    </source>
</evidence>
<name>A0L973_MAGMM</name>
<evidence type="ECO:0000313" key="7">
    <source>
        <dbReference type="Proteomes" id="UP000002586"/>
    </source>
</evidence>
<evidence type="ECO:0000256" key="1">
    <source>
        <dbReference type="ARBA" id="ARBA00022741"/>
    </source>
</evidence>
<dbReference type="InterPro" id="IPR018973">
    <property type="entry name" value="MZB"/>
</dbReference>
<dbReference type="GO" id="GO:0003677">
    <property type="term" value="F:DNA binding"/>
    <property type="evidence" value="ECO:0007669"/>
    <property type="project" value="TreeGrafter"/>
</dbReference>
<dbReference type="EMBL" id="CP000471">
    <property type="protein sequence ID" value="ABK44516.1"/>
    <property type="molecule type" value="Genomic_DNA"/>
</dbReference>
<reference evidence="7" key="1">
    <citation type="journal article" date="2009" name="Appl. Environ. Microbiol.">
        <title>Complete genome sequence of the chemolithoautotrophic marine magnetotactic coccus strain MC-1.</title>
        <authorList>
            <person name="Schubbe S."/>
            <person name="Williams T.J."/>
            <person name="Xie G."/>
            <person name="Kiss H.E."/>
            <person name="Brettin T.S."/>
            <person name="Martinez D."/>
            <person name="Ross C.A."/>
            <person name="Schuler D."/>
            <person name="Cox B.L."/>
            <person name="Nealson K.H."/>
            <person name="Bazylinski D.A."/>
        </authorList>
    </citation>
    <scope>NUCLEOTIDE SEQUENCE [LARGE SCALE GENOMIC DNA]</scope>
    <source>
        <strain evidence="7">ATCC BAA-1437 / JCM 17883 / MC-1</strain>
    </source>
</reference>
<dbReference type="HOGENOM" id="CLU_001338_1_1_5"/>
<dbReference type="eggNOG" id="COG1201">
    <property type="taxonomic scope" value="Bacteria"/>
</dbReference>
<proteinExistence type="predicted"/>
<evidence type="ECO:0000256" key="3">
    <source>
        <dbReference type="SAM" id="Coils"/>
    </source>
</evidence>
<dbReference type="PANTHER" id="PTHR47962:SF5">
    <property type="entry name" value="ATP-DEPENDENT HELICASE LHR-RELATED"/>
    <property type="match status" value="1"/>
</dbReference>
<dbReference type="OrthoDB" id="9815222at2"/>
<keyword evidence="2" id="KW-0067">ATP-binding</keyword>
<keyword evidence="6" id="KW-0378">Hydrolase</keyword>
<dbReference type="PROSITE" id="PS51192">
    <property type="entry name" value="HELICASE_ATP_BIND_1"/>
    <property type="match status" value="1"/>
</dbReference>
<dbReference type="SMART" id="SM00487">
    <property type="entry name" value="DEXDc"/>
    <property type="match status" value="1"/>
</dbReference>
<keyword evidence="6" id="KW-0347">Helicase</keyword>
<keyword evidence="3" id="KW-0175">Coiled coil</keyword>
<dbReference type="SUPFAM" id="SSF52540">
    <property type="entry name" value="P-loop containing nucleoside triphosphate hydrolases"/>
    <property type="match status" value="2"/>
</dbReference>
<dbReference type="Pfam" id="PF00270">
    <property type="entry name" value="DEAD"/>
    <property type="match status" value="1"/>
</dbReference>
<dbReference type="eggNOG" id="COG1205">
    <property type="taxonomic scope" value="Bacteria"/>
</dbReference>
<keyword evidence="7" id="KW-1185">Reference proteome</keyword>
<dbReference type="PANTHER" id="PTHR47962">
    <property type="entry name" value="ATP-DEPENDENT HELICASE LHR-RELATED-RELATED"/>
    <property type="match status" value="1"/>
</dbReference>
<dbReference type="GO" id="GO:0016887">
    <property type="term" value="F:ATP hydrolysis activity"/>
    <property type="evidence" value="ECO:0007669"/>
    <property type="project" value="TreeGrafter"/>
</dbReference>
<dbReference type="STRING" id="156889.Mmc1_2015"/>
<protein>
    <submittedName>
        <fullName evidence="6">DEAD/DEAH box helicase domain protein</fullName>
    </submittedName>
</protein>
<feature type="domain" description="Helicase ATP-binding" evidence="4">
    <location>
        <begin position="100"/>
        <end position="291"/>
    </location>
</feature>
<dbReference type="KEGG" id="mgm:Mmc1_2015"/>
<evidence type="ECO:0000259" key="5">
    <source>
        <dbReference type="PROSITE" id="PS51194"/>
    </source>
</evidence>
<dbReference type="InterPro" id="IPR001650">
    <property type="entry name" value="Helicase_C-like"/>
</dbReference>
<evidence type="ECO:0000259" key="4">
    <source>
        <dbReference type="PROSITE" id="PS51192"/>
    </source>
</evidence>
<dbReference type="InterPro" id="IPR014001">
    <property type="entry name" value="Helicase_ATP-bd"/>
</dbReference>
<dbReference type="PROSITE" id="PS51194">
    <property type="entry name" value="HELICASE_CTER"/>
    <property type="match status" value="1"/>
</dbReference>
<dbReference type="Proteomes" id="UP000002586">
    <property type="component" value="Chromosome"/>
</dbReference>
<dbReference type="Gene3D" id="3.40.50.300">
    <property type="entry name" value="P-loop containing nucleotide triphosphate hydrolases"/>
    <property type="match status" value="2"/>
</dbReference>
<reference evidence="6 7" key="2">
    <citation type="journal article" date="2012" name="Int. J. Syst. Evol. Microbiol.">
        <title>Magnetococcus marinus gen. nov., sp. nov., a marine, magnetotactic bacterium that represents a novel lineage (Magnetococcaceae fam. nov.; Magnetococcales ord. nov.) at the base of the Alphaproteobacteria.</title>
        <authorList>
            <person name="Bazylinski D.A."/>
            <person name="Williams T.J."/>
            <person name="Lefevre C.T."/>
            <person name="Berg R.J."/>
            <person name="Zhang C.L."/>
            <person name="Bowser S.S."/>
            <person name="Dean A.J."/>
            <person name="Beveridge T.J."/>
        </authorList>
    </citation>
    <scope>NUCLEOTIDE SEQUENCE [LARGE SCALE GENOMIC DNA]</scope>
    <source>
        <strain evidence="7">ATCC BAA-1437 / JCM 17883 / MC-1</strain>
    </source>
</reference>
<dbReference type="Pfam" id="PF09369">
    <property type="entry name" value="MZB"/>
    <property type="match status" value="1"/>
</dbReference>
<dbReference type="Gene3D" id="3.40.960.10">
    <property type="entry name" value="VSR Endonuclease"/>
    <property type="match status" value="1"/>
</dbReference>
<dbReference type="InterPro" id="IPR011545">
    <property type="entry name" value="DEAD/DEAH_box_helicase_dom"/>
</dbReference>
<dbReference type="GO" id="GO:0005524">
    <property type="term" value="F:ATP binding"/>
    <property type="evidence" value="ECO:0007669"/>
    <property type="project" value="UniProtKB-KW"/>
</dbReference>
<gene>
    <name evidence="6" type="ordered locus">Mmc1_2015</name>
</gene>
<dbReference type="CDD" id="cd17923">
    <property type="entry name" value="DEXHc_Hrq1-like"/>
    <property type="match status" value="1"/>
</dbReference>
<keyword evidence="1" id="KW-0547">Nucleotide-binding</keyword>
<dbReference type="RefSeq" id="WP_011713651.1">
    <property type="nucleotide sequence ID" value="NC_008576.1"/>
</dbReference>
<feature type="domain" description="Helicase C-terminal" evidence="5">
    <location>
        <begin position="911"/>
        <end position="1072"/>
    </location>
</feature>
<sequence length="1743" mass="197082">MDVFEFRKRLVSEYEQFSRSFSKIKAEDMRDHVDAEYRNGRFWPAPLVQLNPSFVSGGWIDGLVSEGLLHSECRSIFRVQKGSGEMGFPMKVHKHQEEAIRIAQRGESYVLTTGTGSGKSLSYFIPIVDHVLRHKEGKGKPGISAIVVYPMNALCNSQMEELDKFLRAGYGKDQEPVTFARYTGQESKEERQRIAESPPDILLTNYVMLELIMTRHDPADQAVIKHAAGLRFLVLDELHTYRGRQGADVAMLVRRVRERLNADLLCVGTSATMASEGTAADRNRVVSDVASRLFGSQVKPENIVTETLERATTSDFTTGELANAVQNGVPATTTFEDLQKHPVAVWVELNLGLEHEDGKPDGKLVRFSRPRTLRQAAEALAGETGLPADQCETYLARFLLLAFHTKDDNGKPLLAFRLHQFIAGAGNLFATLEPVNRRYITVNGQQFQPGERDKLLFNTVFCRECGQEYFPIWATIENKHPVSISPRELSERANEDDDVQFGFYMPDPDGLFDPSGVEDHFPEEWLDFERGDARLKPYYRRYKPVSLKVNTKGESGAEGMPGWYIPGSFRFCLHPECGVSYDGSVRSDLTKLSSLSSEGRSSATTMLTLSSLRYLLGEAEGLGAEARKLLGFSDNRQDASLQAGHFNDFIQILLLRGALLAAIQNEPDGVLRDDALTQRVVEHLRLEAGDFSSNPDAKGAKALNTEKTLRDVIGYRLYHDLRRGWRITNPNLEQLRLLKIHYQSLQECAQDQDEWSQCHPLLANATPELRESLAQELLDTMRRGLAIKTIYLDPNYLEQVRNRSFSDLKEPWGLSEDERPVTASVMLPRPKKQANRYDFPTVHISYRSRFGSHLKSQATWGPGNPAFPKKFNEEIYNELIDGMLRVLEIYGLVEPVELSKDDRGYRVGASVLEWSINQSPEDAPAAKGFKETDNAFFRTLYLNVAGQLQEKDRFLHQLEAREHTAQVDSSTREERENAFRSAKLPVLFCSPTMELGVDISSLNTVFMRNAPPTPANYAQRSGRAGRSGQPALVITYCAARSPHDQYFFTDPTRMVAGSVNPPMIDLANEELIKSHLHSVWLAETGQKLGTSVKDVLNLEMPDSLPVRDDLATFMDTPAVRERAAKRAISILAMVENELTEEVAPWYGSEWQNNAIHASFQQFNQAFERWRSLYRATTKQMEKSHAVQMNAAATEKDRKEAKQRYDEARVQQELLLDTRTTMNSDFYTYRFLASQGFLPGYNFPRLPLMAFIPGRREKVGRDTFLSRPRFLGLSEFGPQSIIYHEGSTYRVRKAILGIKDEDSVSTSASLPVQIARLCPACGYGHFGDQKEFELCVNCAEPLEGGRNLVSLYRIEQVSTRRATRITSDEEERQRQGYETITTLRYAEENGLPRFTPLKVSEGSDDLLEIRYGPSSTLWRINLGWRRRKEKSIYGFNIDVTSGIWSKDEQAPEDVDDSVEQGKTVQRITPYAEDRRNILILQPKEMLDEASMATLQYAFKRGIEAAFQLEESELAAEPLPERGRRNAILFFESAEGGAGVLTRLVSDPKAIGKVARQALEILHFDSKSGEWIDHTDLQDQDSDCEAGCYRCLLSYFNQPEHILIDRRNPLVLDLLCRLIRSQAEKGQSGQSADDLLQSLLNSSVSSLERAWVLYLRDHGYNLPDRAQPLLSDFHTQADFGYSGKQVLIYIDGPHHERDSQRKIDEQITQNLQDAGLTVVRFPKEQSTWPEIIQAHGFIFGQGKNS</sequence>